<feature type="domain" description="FYVE-type" evidence="6">
    <location>
        <begin position="311"/>
        <end position="377"/>
    </location>
</feature>
<dbReference type="STRING" id="112090.W4H677"/>
<feature type="compositionally biased region" description="Polar residues" evidence="5">
    <location>
        <begin position="593"/>
        <end position="602"/>
    </location>
</feature>
<evidence type="ECO:0000256" key="3">
    <source>
        <dbReference type="ARBA" id="ARBA00022833"/>
    </source>
</evidence>
<evidence type="ECO:0000256" key="5">
    <source>
        <dbReference type="SAM" id="MobiDB-lite"/>
    </source>
</evidence>
<feature type="region of interest" description="Disordered" evidence="5">
    <location>
        <begin position="384"/>
        <end position="405"/>
    </location>
</feature>
<gene>
    <name evidence="7" type="ORF">H257_02068</name>
</gene>
<dbReference type="VEuPathDB" id="FungiDB:H257_02068"/>
<dbReference type="Pfam" id="PF01363">
    <property type="entry name" value="FYVE"/>
    <property type="match status" value="1"/>
</dbReference>
<name>W4H677_APHAT</name>
<keyword evidence="1" id="KW-0479">Metal-binding</keyword>
<protein>
    <recommendedName>
        <fullName evidence="6">FYVE-type domain-containing protein</fullName>
    </recommendedName>
</protein>
<reference evidence="7" key="1">
    <citation type="submission" date="2013-12" db="EMBL/GenBank/DDBJ databases">
        <title>The Genome Sequence of Aphanomyces astaci APO3.</title>
        <authorList>
            <consortium name="The Broad Institute Genomics Platform"/>
            <person name="Russ C."/>
            <person name="Tyler B."/>
            <person name="van West P."/>
            <person name="Dieguez-Uribeondo J."/>
            <person name="Young S.K."/>
            <person name="Zeng Q."/>
            <person name="Gargeya S."/>
            <person name="Fitzgerald M."/>
            <person name="Abouelleil A."/>
            <person name="Alvarado L."/>
            <person name="Chapman S.B."/>
            <person name="Gainer-Dewar J."/>
            <person name="Goldberg J."/>
            <person name="Griggs A."/>
            <person name="Gujja S."/>
            <person name="Hansen M."/>
            <person name="Howarth C."/>
            <person name="Imamovic A."/>
            <person name="Ireland A."/>
            <person name="Larimer J."/>
            <person name="McCowan C."/>
            <person name="Murphy C."/>
            <person name="Pearson M."/>
            <person name="Poon T.W."/>
            <person name="Priest M."/>
            <person name="Roberts A."/>
            <person name="Saif S."/>
            <person name="Shea T."/>
            <person name="Sykes S."/>
            <person name="Wortman J."/>
            <person name="Nusbaum C."/>
            <person name="Birren B."/>
        </authorList>
    </citation>
    <scope>NUCLEOTIDE SEQUENCE [LARGE SCALE GENOMIC DNA]</scope>
    <source>
        <strain evidence="7">APO3</strain>
    </source>
</reference>
<dbReference type="AlphaFoldDB" id="W4H677"/>
<dbReference type="SUPFAM" id="SSF57903">
    <property type="entry name" value="FYVE/PHD zinc finger"/>
    <property type="match status" value="1"/>
</dbReference>
<sequence>MSSNQVHHNSYPRIEFTQDVYEKHLGNMERIATLALAGRSGWDKATATPAHGWSRLTDNAGWQVLSLQAPSPGVHEYLCFGTLRTSLVALQHAFYVKNTYEFRALSAVMYEDTIADAALLNITHRQTAADVGQFFGVKYLKLLVQVLNEEDQEQEYVYLEFSGTRVDALGRRTWFVVTEPVAIKSASDSDPSSSISSSGNSRGSHASEPFHKSISFGERCSCVKLYRETYDGCVEVTVRTKLEAGGGNPEASVKLHGSAAALARKAGQLVFWKSMGVFIPSGLAKDLLSLCRTGCVPESVRLTTGSFAPSWEHGNKCKVCFKFFNLLRRKHHCRRCGSSMCSACTVALHCVDRPTKSRTSEAVAVEKFCKSCLVQAKIDTMRVDGDAGRGGGRRRGGSDDGTTHSVVMSDSNKRVAHLHSPTRNANGDHFFLNELQSVYSSSGFVPPVDQVPPPPAMILGGALKLHRQTSSTITMSTSSRYTPAISTMSTDFSEFDLSVHRHAPEKAAAASTIMRGSNQQRTGHEANQPRPPFPNQADATSGWDLLRSKFEMVKLADEADRTRSGSDHFQHLFQQPTTESTSEHPNRRYSSRAPPSNQQQRY</sequence>
<dbReference type="GeneID" id="20804064"/>
<dbReference type="PANTHER" id="PTHR13510">
    <property type="entry name" value="FYVE-FINGER-CONTAINING RAB5 EFFECTOR PROTEIN RABENOSYN-5-RELATED"/>
    <property type="match status" value="1"/>
</dbReference>
<dbReference type="PROSITE" id="PS50178">
    <property type="entry name" value="ZF_FYVE"/>
    <property type="match status" value="1"/>
</dbReference>
<dbReference type="InterPro" id="IPR017455">
    <property type="entry name" value="Znf_FYVE-rel"/>
</dbReference>
<dbReference type="RefSeq" id="XP_009823860.1">
    <property type="nucleotide sequence ID" value="XM_009825558.1"/>
</dbReference>
<dbReference type="InterPro" id="IPR013083">
    <property type="entry name" value="Znf_RING/FYVE/PHD"/>
</dbReference>
<dbReference type="InterPro" id="IPR052727">
    <property type="entry name" value="Rab4/Rab5_effector"/>
</dbReference>
<organism evidence="7">
    <name type="scientific">Aphanomyces astaci</name>
    <name type="common">Crayfish plague agent</name>
    <dbReference type="NCBI Taxonomy" id="112090"/>
    <lineage>
        <taxon>Eukaryota</taxon>
        <taxon>Sar</taxon>
        <taxon>Stramenopiles</taxon>
        <taxon>Oomycota</taxon>
        <taxon>Saprolegniomycetes</taxon>
        <taxon>Saprolegniales</taxon>
        <taxon>Verrucalvaceae</taxon>
        <taxon>Aphanomyces</taxon>
    </lineage>
</organism>
<dbReference type="PANTHER" id="PTHR13510:SF44">
    <property type="entry name" value="RABENOSYN-5"/>
    <property type="match status" value="1"/>
</dbReference>
<keyword evidence="3" id="KW-0862">Zinc</keyword>
<dbReference type="EMBL" id="KI913116">
    <property type="protein sequence ID" value="ETV87061.1"/>
    <property type="molecule type" value="Genomic_DNA"/>
</dbReference>
<evidence type="ECO:0000313" key="7">
    <source>
        <dbReference type="EMBL" id="ETV87061.1"/>
    </source>
</evidence>
<evidence type="ECO:0000259" key="6">
    <source>
        <dbReference type="PROSITE" id="PS50178"/>
    </source>
</evidence>
<proteinExistence type="predicted"/>
<feature type="region of interest" description="Disordered" evidence="5">
    <location>
        <begin position="573"/>
        <end position="602"/>
    </location>
</feature>
<dbReference type="InterPro" id="IPR011011">
    <property type="entry name" value="Znf_FYVE_PHD"/>
</dbReference>
<feature type="compositionally biased region" description="Low complexity" evidence="5">
    <location>
        <begin position="185"/>
        <end position="207"/>
    </location>
</feature>
<evidence type="ECO:0000256" key="4">
    <source>
        <dbReference type="PROSITE-ProRule" id="PRU00091"/>
    </source>
</evidence>
<keyword evidence="2 4" id="KW-0863">Zinc-finger</keyword>
<feature type="region of interest" description="Disordered" evidence="5">
    <location>
        <begin position="506"/>
        <end position="540"/>
    </location>
</feature>
<accession>W4H677</accession>
<dbReference type="OrthoDB" id="68108at2759"/>
<feature type="region of interest" description="Disordered" evidence="5">
    <location>
        <begin position="185"/>
        <end position="208"/>
    </location>
</feature>
<dbReference type="SMART" id="SM00064">
    <property type="entry name" value="FYVE"/>
    <property type="match status" value="1"/>
</dbReference>
<dbReference type="Gene3D" id="3.30.40.10">
    <property type="entry name" value="Zinc/RING finger domain, C3HC4 (zinc finger)"/>
    <property type="match status" value="1"/>
</dbReference>
<evidence type="ECO:0000256" key="2">
    <source>
        <dbReference type="ARBA" id="ARBA00022771"/>
    </source>
</evidence>
<dbReference type="GO" id="GO:0008270">
    <property type="term" value="F:zinc ion binding"/>
    <property type="evidence" value="ECO:0007669"/>
    <property type="project" value="UniProtKB-KW"/>
</dbReference>
<dbReference type="InterPro" id="IPR000306">
    <property type="entry name" value="Znf_FYVE"/>
</dbReference>
<evidence type="ECO:0000256" key="1">
    <source>
        <dbReference type="ARBA" id="ARBA00022723"/>
    </source>
</evidence>